<dbReference type="RefSeq" id="WP_336498495.1">
    <property type="nucleotide sequence ID" value="NZ_JBAWSY010000013.1"/>
</dbReference>
<protein>
    <submittedName>
        <fullName evidence="2">SbcC/MukB-like Walker B domain-containing protein</fullName>
    </submittedName>
</protein>
<proteinExistence type="predicted"/>
<dbReference type="EMBL" id="JBAWSY010000013">
    <property type="protein sequence ID" value="MEI4770927.1"/>
    <property type="molecule type" value="Genomic_DNA"/>
</dbReference>
<evidence type="ECO:0000313" key="2">
    <source>
        <dbReference type="EMBL" id="MEI4770927.1"/>
    </source>
</evidence>
<comment type="caution">
    <text evidence="2">The sequence shown here is derived from an EMBL/GenBank/DDBJ whole genome shotgun (WGS) entry which is preliminary data.</text>
</comment>
<dbReference type="Proteomes" id="UP001364890">
    <property type="component" value="Unassembled WGS sequence"/>
</dbReference>
<organism evidence="2 3">
    <name type="scientific">Psychrobacillus mangrovi</name>
    <dbReference type="NCBI Taxonomy" id="3117745"/>
    <lineage>
        <taxon>Bacteria</taxon>
        <taxon>Bacillati</taxon>
        <taxon>Bacillota</taxon>
        <taxon>Bacilli</taxon>
        <taxon>Bacillales</taxon>
        <taxon>Bacillaceae</taxon>
        <taxon>Psychrobacillus</taxon>
    </lineage>
</organism>
<dbReference type="InterPro" id="IPR027417">
    <property type="entry name" value="P-loop_NTPase"/>
</dbReference>
<keyword evidence="1" id="KW-0175">Coiled coil</keyword>
<evidence type="ECO:0000313" key="3">
    <source>
        <dbReference type="Proteomes" id="UP001364890"/>
    </source>
</evidence>
<name>A0ABU8F7E4_9BACI</name>
<gene>
    <name evidence="2" type="ORF">WAX74_14990</name>
</gene>
<keyword evidence="3" id="KW-1185">Reference proteome</keyword>
<reference evidence="2 3" key="1">
    <citation type="submission" date="2024-01" db="EMBL/GenBank/DDBJ databases">
        <title>Seven novel Bacillus-like species.</title>
        <authorList>
            <person name="Liu G."/>
        </authorList>
    </citation>
    <scope>NUCLEOTIDE SEQUENCE [LARGE SCALE GENOMIC DNA]</scope>
    <source>
        <strain evidence="2 3">FJAT-51614</strain>
    </source>
</reference>
<sequence>MLFRWKLSKALLLNFWYFTKQELKFTDGHMTIRGANGSGKSITTQSIITVLLDGNSNPERLNPYGSRQRTFKDTVLGEVDLLPDIIDRIGYITLELRKGNEIKTIGMGIKASRIKTNIDTLYFIINGEVGDSDGQFSLTEKKMEDGKMADSPLQLLTLRERIEKAAIGDIYLNRTDYAEAVNKEFFGFPTMEQYDGLIKLLLQIRGPKLFDQIKPEALAEVLTNSLPELSPEELSDAADTIARIVVIEKNLAKAKAELSSKVSSFVAIEKLEENIKLLEEQLDEKDKELYERILLNKLSESINRKIYNARKWEKNMNKLMEHENNIKFRIEWVEKKIEREEEKDTIDLIATINRNPPYENTEKLVNHLRSKINQAKKLYNGGKDKDGKENGKGFQQVIEEVFDYRQWFEFKIYYVKKGETEKLLNRKNYGTLCSGQRVLSILMPVLTALHIKYTETDRDDSLRLFTLDEAFAHVDEEDMEVLFRYFEKLDFDYMLNSQSLWGCFESVSSLDIYELSRPGNRNHVMVIPYYWNGKQRIRKDKVSADYE</sequence>
<dbReference type="SUPFAM" id="SSF52540">
    <property type="entry name" value="P-loop containing nucleoside triphosphate hydrolases"/>
    <property type="match status" value="1"/>
</dbReference>
<feature type="coiled-coil region" evidence="1">
    <location>
        <begin position="261"/>
        <end position="288"/>
    </location>
</feature>
<dbReference type="Pfam" id="PF13558">
    <property type="entry name" value="SbcC_Walker_B"/>
    <property type="match status" value="1"/>
</dbReference>
<accession>A0ABU8F7E4</accession>
<evidence type="ECO:0000256" key="1">
    <source>
        <dbReference type="SAM" id="Coils"/>
    </source>
</evidence>
<dbReference type="Gene3D" id="3.40.50.300">
    <property type="entry name" value="P-loop containing nucleotide triphosphate hydrolases"/>
    <property type="match status" value="2"/>
</dbReference>